<name>A0ABC9AKA6_9POAL</name>
<proteinExistence type="predicted"/>
<evidence type="ECO:0000256" key="1">
    <source>
        <dbReference type="SAM" id="Phobius"/>
    </source>
</evidence>
<protein>
    <submittedName>
        <fullName evidence="2">Uncharacterized protein</fullName>
    </submittedName>
</protein>
<keyword evidence="1" id="KW-0472">Membrane</keyword>
<dbReference type="PANTHER" id="PTHR33530">
    <property type="entry name" value="OS01G0147100 PROTEIN"/>
    <property type="match status" value="1"/>
</dbReference>
<feature type="transmembrane region" description="Helical" evidence="1">
    <location>
        <begin position="60"/>
        <end position="82"/>
    </location>
</feature>
<feature type="transmembrane region" description="Helical" evidence="1">
    <location>
        <begin position="102"/>
        <end position="123"/>
    </location>
</feature>
<dbReference type="Pfam" id="PF12442">
    <property type="entry name" value="DUF3681"/>
    <property type="match status" value="1"/>
</dbReference>
<evidence type="ECO:0000313" key="2">
    <source>
        <dbReference type="EMBL" id="CAL4977805.1"/>
    </source>
</evidence>
<dbReference type="Proteomes" id="UP001497457">
    <property type="component" value="Chromosome 20rd"/>
</dbReference>
<dbReference type="InterPro" id="IPR022149">
    <property type="entry name" value="DUF3681"/>
</dbReference>
<evidence type="ECO:0000313" key="3">
    <source>
        <dbReference type="Proteomes" id="UP001497457"/>
    </source>
</evidence>
<dbReference type="EMBL" id="OZ075130">
    <property type="protein sequence ID" value="CAL4977805.1"/>
    <property type="molecule type" value="Genomic_DNA"/>
</dbReference>
<dbReference type="PANTHER" id="PTHR33530:SF4">
    <property type="entry name" value="OS01G0145800 PROTEIN"/>
    <property type="match status" value="1"/>
</dbReference>
<accession>A0ABC9AKA6</accession>
<gene>
    <name evidence="2" type="ORF">URODEC1_LOCUS54369</name>
</gene>
<dbReference type="AlphaFoldDB" id="A0ABC9AKA6"/>
<organism evidence="2 3">
    <name type="scientific">Urochloa decumbens</name>
    <dbReference type="NCBI Taxonomy" id="240449"/>
    <lineage>
        <taxon>Eukaryota</taxon>
        <taxon>Viridiplantae</taxon>
        <taxon>Streptophyta</taxon>
        <taxon>Embryophyta</taxon>
        <taxon>Tracheophyta</taxon>
        <taxon>Spermatophyta</taxon>
        <taxon>Magnoliopsida</taxon>
        <taxon>Liliopsida</taxon>
        <taxon>Poales</taxon>
        <taxon>Poaceae</taxon>
        <taxon>PACMAD clade</taxon>
        <taxon>Panicoideae</taxon>
        <taxon>Panicodae</taxon>
        <taxon>Paniceae</taxon>
        <taxon>Melinidinae</taxon>
        <taxon>Urochloa</taxon>
    </lineage>
</organism>
<keyword evidence="1" id="KW-1133">Transmembrane helix</keyword>
<reference evidence="2 3" key="2">
    <citation type="submission" date="2024-10" db="EMBL/GenBank/DDBJ databases">
        <authorList>
            <person name="Ryan C."/>
        </authorList>
    </citation>
    <scope>NUCLEOTIDE SEQUENCE [LARGE SCALE GENOMIC DNA]</scope>
</reference>
<keyword evidence="3" id="KW-1185">Reference proteome</keyword>
<keyword evidence="1" id="KW-0812">Transmembrane</keyword>
<reference evidence="3" key="1">
    <citation type="submission" date="2024-06" db="EMBL/GenBank/DDBJ databases">
        <authorList>
            <person name="Ryan C."/>
        </authorList>
    </citation>
    <scope>NUCLEOTIDE SEQUENCE [LARGE SCALE GENOMIC DNA]</scope>
</reference>
<sequence length="124" mass="12756">MTMPVDRAPAAPRRLQAAPAEAAVRAKTPTERWVPGLLTASMAIALAVREPPPGLDKDAYFLALSLVFIAGVAGIMAAVSWVPKTTPAGRGGRRYVGSMLVYDSSVAALAVAASLSLASLLLLG</sequence>